<dbReference type="InterPro" id="IPR029058">
    <property type="entry name" value="AB_hydrolase_fold"/>
</dbReference>
<dbReference type="Gene3D" id="3.40.50.1820">
    <property type="entry name" value="alpha/beta hydrolase"/>
    <property type="match status" value="1"/>
</dbReference>
<gene>
    <name evidence="4" type="ORF">GA0070213_11840</name>
</gene>
<dbReference type="PANTHER" id="PTHR48081:SF8">
    <property type="entry name" value="ALPHA_BETA HYDROLASE FOLD-3 DOMAIN-CONTAINING PROTEIN-RELATED"/>
    <property type="match status" value="1"/>
</dbReference>
<name>A0A1C5K3L1_9ACTN</name>
<feature type="domain" description="Alpha/beta hydrolase fold-3" evidence="3">
    <location>
        <begin position="79"/>
        <end position="287"/>
    </location>
</feature>
<dbReference type="InterPro" id="IPR002168">
    <property type="entry name" value="Lipase_GDXG_HIS_AS"/>
</dbReference>
<accession>A0A1C5K3L1</accession>
<comment type="similarity">
    <text evidence="1">Belongs to the 'GDXG' lipolytic enzyme family.</text>
</comment>
<keyword evidence="2" id="KW-0378">Hydrolase</keyword>
<evidence type="ECO:0000256" key="1">
    <source>
        <dbReference type="ARBA" id="ARBA00010515"/>
    </source>
</evidence>
<dbReference type="GO" id="GO:0016787">
    <property type="term" value="F:hydrolase activity"/>
    <property type="evidence" value="ECO:0007669"/>
    <property type="project" value="UniProtKB-KW"/>
</dbReference>
<evidence type="ECO:0000313" key="4">
    <source>
        <dbReference type="EMBL" id="SCG77392.1"/>
    </source>
</evidence>
<sequence length="317" mass="34234">MADIVLEPAAQEFAEVTAKPPYLYELTPVEARKVLDDVQADPVDAPAVDDRWVTVPAAVGDVRVRIVRPQGSTGVLPVVLYVHGGGWVLGNAGTHDRLVREISTGVGAAVVFVAYTPSPEAHYPVAIEQVYAAARWVTERGADEGLDAARMAIAGDSVGGNMTAAVTILARRRGDVRFVHQSMYYPVTDARQDTESYRLFENGPFLTAKGMAWFWDNYAPDRSVRSEITASPNLAAPEDLRGLPPAYLCVDEADVLRDEGEAYAAKLRAAGVPITTVRYDGICHDFMMLNPLKDTHAARGATAQAIAVLRRALGTTD</sequence>
<dbReference type="Proteomes" id="UP000199360">
    <property type="component" value="Unassembled WGS sequence"/>
</dbReference>
<dbReference type="PANTHER" id="PTHR48081">
    <property type="entry name" value="AB HYDROLASE SUPERFAMILY PROTEIN C4A8.06C"/>
    <property type="match status" value="1"/>
</dbReference>
<evidence type="ECO:0000313" key="5">
    <source>
        <dbReference type="Proteomes" id="UP000199360"/>
    </source>
</evidence>
<protein>
    <submittedName>
        <fullName evidence="4">Acetyl esterase/lipase</fullName>
    </submittedName>
</protein>
<dbReference type="AlphaFoldDB" id="A0A1C5K3L1"/>
<dbReference type="InterPro" id="IPR013094">
    <property type="entry name" value="AB_hydrolase_3"/>
</dbReference>
<evidence type="ECO:0000259" key="3">
    <source>
        <dbReference type="Pfam" id="PF07859"/>
    </source>
</evidence>
<dbReference type="RefSeq" id="WP_091070818.1">
    <property type="nucleotide sequence ID" value="NZ_FMDM01000018.1"/>
</dbReference>
<dbReference type="PROSITE" id="PS01173">
    <property type="entry name" value="LIPASE_GDXG_HIS"/>
    <property type="match status" value="1"/>
</dbReference>
<dbReference type="EMBL" id="FMDM01000018">
    <property type="protein sequence ID" value="SCG77392.1"/>
    <property type="molecule type" value="Genomic_DNA"/>
</dbReference>
<evidence type="ECO:0000256" key="2">
    <source>
        <dbReference type="ARBA" id="ARBA00022801"/>
    </source>
</evidence>
<dbReference type="OrthoDB" id="3181909at2"/>
<keyword evidence="5" id="KW-1185">Reference proteome</keyword>
<dbReference type="Pfam" id="PF07859">
    <property type="entry name" value="Abhydrolase_3"/>
    <property type="match status" value="1"/>
</dbReference>
<reference evidence="5" key="1">
    <citation type="submission" date="2016-06" db="EMBL/GenBank/DDBJ databases">
        <authorList>
            <person name="Varghese N."/>
            <person name="Submissions Spin"/>
        </authorList>
    </citation>
    <scope>NUCLEOTIDE SEQUENCE [LARGE SCALE GENOMIC DNA]</scope>
    <source>
        <strain evidence="5">DSM 45647</strain>
    </source>
</reference>
<proteinExistence type="inferred from homology"/>
<organism evidence="4 5">
    <name type="scientific">Micromonospora humi</name>
    <dbReference type="NCBI Taxonomy" id="745366"/>
    <lineage>
        <taxon>Bacteria</taxon>
        <taxon>Bacillati</taxon>
        <taxon>Actinomycetota</taxon>
        <taxon>Actinomycetes</taxon>
        <taxon>Micromonosporales</taxon>
        <taxon>Micromonosporaceae</taxon>
        <taxon>Micromonospora</taxon>
    </lineage>
</organism>
<dbReference type="STRING" id="745366.GA0070213_11840"/>
<dbReference type="InterPro" id="IPR050300">
    <property type="entry name" value="GDXG_lipolytic_enzyme"/>
</dbReference>
<dbReference type="SUPFAM" id="SSF53474">
    <property type="entry name" value="alpha/beta-Hydrolases"/>
    <property type="match status" value="1"/>
</dbReference>